<proteinExistence type="predicted"/>
<name>A0A077RGY2_STAXY</name>
<organism evidence="1">
    <name type="scientific">Staphylococcus xylosus</name>
    <dbReference type="NCBI Taxonomy" id="1288"/>
    <lineage>
        <taxon>Bacteria</taxon>
        <taxon>Bacillati</taxon>
        <taxon>Bacillota</taxon>
        <taxon>Bacilli</taxon>
        <taxon>Bacillales</taxon>
        <taxon>Staphylococcaceae</taxon>
        <taxon>Staphylococcus</taxon>
    </lineage>
</organism>
<reference evidence="1" key="1">
    <citation type="journal article" date="2014" name="Antimicrob. Agents Chemother.">
        <title>The Novel Macrolide-Lincosamide-Streptogramin B Resistance Gene erm(44) Is Associated with a Prophage in Staphylococcus xylosus.</title>
        <authorList>
            <person name="Wipf J.R."/>
            <person name="Schwendener S."/>
            <person name="Perreten V."/>
        </authorList>
    </citation>
    <scope>NUCLEOTIDE SEQUENCE</scope>
    <source>
        <strain evidence="1">JW4341</strain>
    </source>
</reference>
<dbReference type="AlphaFoldDB" id="A0A077RGY2"/>
<accession>A0A077RGY2</accession>
<dbReference type="InterPro" id="IPR011688">
    <property type="entry name" value="PVL_Orf50"/>
</dbReference>
<evidence type="ECO:0000313" key="1">
    <source>
        <dbReference type="EMBL" id="CDL65114.1"/>
    </source>
</evidence>
<dbReference type="Pfam" id="PF07768">
    <property type="entry name" value="PVL_ORF50"/>
    <property type="match status" value="1"/>
</dbReference>
<sequence>MESVHVKGKTYEIMGENLKCMNKNDLSKNYISKRLLYGWTLNEACKAPKHIRLTDYREEQKIKQMESQVRRIRAKFKEEKHRDEHPWLYDGTPQVHTRSRYVADLMKNDIFPKVVK</sequence>
<dbReference type="EMBL" id="HG796218">
    <property type="protein sequence ID" value="CDL65114.1"/>
    <property type="molecule type" value="Genomic_DNA"/>
</dbReference>
<protein>
    <submittedName>
        <fullName evidence="1">Uncharacterized protein</fullName>
    </submittedName>
</protein>